<gene>
    <name evidence="1" type="ORF">VMCG_06976</name>
</gene>
<sequence length="640" mass="73286">MSVLCLDYLPTEILQHVAQYLHDTHITSLASFSLVNKTCYASAKVWLFRSIRLQVTVTDPAQLNQEAVKWTKILQRTQSQRHVCQLSIVPRGGSEQARNDKSHSWLDQTWQSIDHEQQQSPRYEGNEPFKPIEEEEDRAWLPVAGLIKLVSYLKDLVYEPDYTLPPCLLRVLHEQHPQCRLHIFWFRFKSLHEPTVDPHELAIARSPCLHKITVRYFSWEDTRPKEDWNLDAHIRVVAGMAPNLREVRSLFCKSKHCSFLIRSNRMRKPWPGFSPDIDLPSSPGALECLSLFDAQSTVHDVGLDRWNEATDFSRLRVLDLCRATGQMLSWAAKNASLPNLKELRLHHHHPKPAFGSSSAFLSMIPPLEKLDYAGDVEEVLDSILDKHGPSLLKLSLDDHFDGLDVPTVQELQEKCPRLESLCICTTRSLSDETEVSMYRALGKMRHLTELSLELACSDFAAASQRVLTQSQREGLSPAPYEEFDGAFENTTWQAHPRFNHVHVRNTILNWAVDEALARSIWETIDESKAGDGKRLQSLKLLPTAFRTFLSRSGDFVEILECVSRSYSLERSVRDDDEGGVTIRELGRRAREAKCEGRHVLEQPGGNPTDSPVLEIIRHIWPRNEGSTSWHDDWRSLPLLK</sequence>
<proteinExistence type="predicted"/>
<evidence type="ECO:0008006" key="3">
    <source>
        <dbReference type="Google" id="ProtNLM"/>
    </source>
</evidence>
<dbReference type="Gene3D" id="3.80.10.10">
    <property type="entry name" value="Ribonuclease Inhibitor"/>
    <property type="match status" value="1"/>
</dbReference>
<dbReference type="SUPFAM" id="SSF52047">
    <property type="entry name" value="RNI-like"/>
    <property type="match status" value="1"/>
</dbReference>
<organism evidence="1 2">
    <name type="scientific">Cytospora schulzeri</name>
    <dbReference type="NCBI Taxonomy" id="448051"/>
    <lineage>
        <taxon>Eukaryota</taxon>
        <taxon>Fungi</taxon>
        <taxon>Dikarya</taxon>
        <taxon>Ascomycota</taxon>
        <taxon>Pezizomycotina</taxon>
        <taxon>Sordariomycetes</taxon>
        <taxon>Sordariomycetidae</taxon>
        <taxon>Diaporthales</taxon>
        <taxon>Cytosporaceae</taxon>
        <taxon>Cytospora</taxon>
    </lineage>
</organism>
<name>A0A423W3X3_9PEZI</name>
<keyword evidence="2" id="KW-1185">Reference proteome</keyword>
<dbReference type="AlphaFoldDB" id="A0A423W3X3"/>
<dbReference type="OrthoDB" id="3945550at2759"/>
<reference evidence="1 2" key="1">
    <citation type="submission" date="2015-09" db="EMBL/GenBank/DDBJ databases">
        <title>Host preference determinants of Valsa canker pathogens revealed by comparative genomics.</title>
        <authorList>
            <person name="Yin Z."/>
            <person name="Huang L."/>
        </authorList>
    </citation>
    <scope>NUCLEOTIDE SEQUENCE [LARGE SCALE GENOMIC DNA]</scope>
    <source>
        <strain evidence="1 2">03-1</strain>
    </source>
</reference>
<evidence type="ECO:0000313" key="2">
    <source>
        <dbReference type="Proteomes" id="UP000283895"/>
    </source>
</evidence>
<dbReference type="Proteomes" id="UP000283895">
    <property type="component" value="Unassembled WGS sequence"/>
</dbReference>
<dbReference type="InterPro" id="IPR032675">
    <property type="entry name" value="LRR_dom_sf"/>
</dbReference>
<dbReference type="STRING" id="356882.A0A423W3X3"/>
<accession>A0A423W3X3</accession>
<evidence type="ECO:0000313" key="1">
    <source>
        <dbReference type="EMBL" id="ROV98029.1"/>
    </source>
</evidence>
<dbReference type="EMBL" id="LKEA01000027">
    <property type="protein sequence ID" value="ROV98029.1"/>
    <property type="molecule type" value="Genomic_DNA"/>
</dbReference>
<comment type="caution">
    <text evidence="1">The sequence shown here is derived from an EMBL/GenBank/DDBJ whole genome shotgun (WGS) entry which is preliminary data.</text>
</comment>
<protein>
    <recommendedName>
        <fullName evidence="3">F-box domain-containing protein</fullName>
    </recommendedName>
</protein>